<gene>
    <name evidence="2" type="ORF">SAMN05421642_103375</name>
</gene>
<dbReference type="RefSeq" id="WP_089244548.1">
    <property type="nucleotide sequence ID" value="NZ_FZOW01000003.1"/>
</dbReference>
<evidence type="ECO:0000313" key="2">
    <source>
        <dbReference type="EMBL" id="SNS58168.1"/>
    </source>
</evidence>
<dbReference type="Proteomes" id="UP000198327">
    <property type="component" value="Unassembled WGS sequence"/>
</dbReference>
<evidence type="ECO:0000313" key="3">
    <source>
        <dbReference type="Proteomes" id="UP000198327"/>
    </source>
</evidence>
<name>A0A239FNH4_9NOCA</name>
<dbReference type="OrthoDB" id="9886898at2"/>
<evidence type="ECO:0000256" key="1">
    <source>
        <dbReference type="SAM" id="MobiDB-lite"/>
    </source>
</evidence>
<dbReference type="AlphaFoldDB" id="A0A239FNH4"/>
<sequence length="133" mass="13871">MSEVTVRALQNTVEFEPGAVFTTDRTPRIEQLIRDGRIEEVTDGDTAAIASEVLTGSAAVVSADAEKDSGHIAAVDPGTGETVEANVQAGGVQYGADQDDTPPAATESDTDEPAPEEGRKTSGRARKPKTDTE</sequence>
<accession>A0A239FNH4</accession>
<feature type="region of interest" description="Disordered" evidence="1">
    <location>
        <begin position="89"/>
        <end position="133"/>
    </location>
</feature>
<protein>
    <submittedName>
        <fullName evidence="2">Uncharacterized protein</fullName>
    </submittedName>
</protein>
<reference evidence="3" key="1">
    <citation type="submission" date="2017-06" db="EMBL/GenBank/DDBJ databases">
        <authorList>
            <person name="Varghese N."/>
            <person name="Submissions S."/>
        </authorList>
    </citation>
    <scope>NUCLEOTIDE SEQUENCE [LARGE SCALE GENOMIC DNA]</scope>
    <source>
        <strain evidence="3">JCM 23211</strain>
    </source>
</reference>
<organism evidence="2 3">
    <name type="scientific">Rhodococcoides kyotonense</name>
    <dbReference type="NCBI Taxonomy" id="398843"/>
    <lineage>
        <taxon>Bacteria</taxon>
        <taxon>Bacillati</taxon>
        <taxon>Actinomycetota</taxon>
        <taxon>Actinomycetes</taxon>
        <taxon>Mycobacteriales</taxon>
        <taxon>Nocardiaceae</taxon>
        <taxon>Rhodococcoides</taxon>
    </lineage>
</organism>
<keyword evidence="3" id="KW-1185">Reference proteome</keyword>
<proteinExistence type="predicted"/>
<dbReference type="EMBL" id="FZOW01000003">
    <property type="protein sequence ID" value="SNS58168.1"/>
    <property type="molecule type" value="Genomic_DNA"/>
</dbReference>